<gene>
    <name evidence="2" type="ordered locus">Sinac_0059</name>
</gene>
<sequence>MATLITGAEGFLGAQLAHRLHANGQEVVGLDITASSAPRPWPVLIGDVTDRAFIEDLFATHEITNVVHSGGVSGPHICNQFPARVFEVNVLGTLNLFEVARLRGLRGRIVFLSSSSVYGQAAEKVSCETPVVEGLPLLASEPYGSSKVACEAMIRAYVGQDNLDIVALRISIVYGAGRTAYCGITEMLKSALEGKPIVLDRDCDIPLPWVYIDDLCAALQTTLEAPRASIGEADTLAYNVSGPGYPTFREIAGIVQELVPGTTVREGDAPDKYAMNARKMSLTAIKRDLGWEPRVTVRDGVAALHKSLIAKPT</sequence>
<dbReference type="InterPro" id="IPR036291">
    <property type="entry name" value="NAD(P)-bd_dom_sf"/>
</dbReference>
<dbReference type="PANTHER" id="PTHR43245">
    <property type="entry name" value="BIFUNCTIONAL POLYMYXIN RESISTANCE PROTEIN ARNA"/>
    <property type="match status" value="1"/>
</dbReference>
<feature type="domain" description="NAD-dependent epimerase/dehydratase" evidence="1">
    <location>
        <begin position="4"/>
        <end position="229"/>
    </location>
</feature>
<accession>L0D7B9</accession>
<dbReference type="Pfam" id="PF01370">
    <property type="entry name" value="Epimerase"/>
    <property type="match status" value="1"/>
</dbReference>
<dbReference type="AlphaFoldDB" id="L0D7B9"/>
<proteinExistence type="predicted"/>
<name>L0D7B9_SINAD</name>
<dbReference type="KEGG" id="saci:Sinac_0059"/>
<reference evidence="2 3" key="1">
    <citation type="submission" date="2012-02" db="EMBL/GenBank/DDBJ databases">
        <title>Complete sequence of chromosome of Singulisphaera acidiphila DSM 18658.</title>
        <authorList>
            <consortium name="US DOE Joint Genome Institute (JGI-PGF)"/>
            <person name="Lucas S."/>
            <person name="Copeland A."/>
            <person name="Lapidus A."/>
            <person name="Glavina del Rio T."/>
            <person name="Dalin E."/>
            <person name="Tice H."/>
            <person name="Bruce D."/>
            <person name="Goodwin L."/>
            <person name="Pitluck S."/>
            <person name="Peters L."/>
            <person name="Ovchinnikova G."/>
            <person name="Chertkov O."/>
            <person name="Kyrpides N."/>
            <person name="Mavromatis K."/>
            <person name="Ivanova N."/>
            <person name="Brettin T."/>
            <person name="Detter J.C."/>
            <person name="Han C."/>
            <person name="Larimer F."/>
            <person name="Land M."/>
            <person name="Hauser L."/>
            <person name="Markowitz V."/>
            <person name="Cheng J.-F."/>
            <person name="Hugenholtz P."/>
            <person name="Woyke T."/>
            <person name="Wu D."/>
            <person name="Tindall B."/>
            <person name="Pomrenke H."/>
            <person name="Brambilla E."/>
            <person name="Klenk H.-P."/>
            <person name="Eisen J.A."/>
        </authorList>
    </citation>
    <scope>NUCLEOTIDE SEQUENCE [LARGE SCALE GENOMIC DNA]</scope>
    <source>
        <strain evidence="3">ATCC BAA-1392 / DSM 18658 / VKM B-2454 / MOB10</strain>
    </source>
</reference>
<dbReference type="OrthoDB" id="9801056at2"/>
<dbReference type="SUPFAM" id="SSF51735">
    <property type="entry name" value="NAD(P)-binding Rossmann-fold domains"/>
    <property type="match status" value="1"/>
</dbReference>
<protein>
    <submittedName>
        <fullName evidence="2">Nucleoside-diphosphate-sugar epimerase</fullName>
    </submittedName>
</protein>
<dbReference type="Proteomes" id="UP000010798">
    <property type="component" value="Chromosome"/>
</dbReference>
<dbReference type="InterPro" id="IPR050177">
    <property type="entry name" value="Lipid_A_modif_metabolic_enz"/>
</dbReference>
<dbReference type="STRING" id="886293.Sinac_0059"/>
<dbReference type="EMBL" id="CP003364">
    <property type="protein sequence ID" value="AGA24521.1"/>
    <property type="molecule type" value="Genomic_DNA"/>
</dbReference>
<organism evidence="2 3">
    <name type="scientific">Singulisphaera acidiphila (strain ATCC BAA-1392 / DSM 18658 / VKM B-2454 / MOB10)</name>
    <dbReference type="NCBI Taxonomy" id="886293"/>
    <lineage>
        <taxon>Bacteria</taxon>
        <taxon>Pseudomonadati</taxon>
        <taxon>Planctomycetota</taxon>
        <taxon>Planctomycetia</taxon>
        <taxon>Isosphaerales</taxon>
        <taxon>Isosphaeraceae</taxon>
        <taxon>Singulisphaera</taxon>
    </lineage>
</organism>
<dbReference type="Gene3D" id="3.40.50.720">
    <property type="entry name" value="NAD(P)-binding Rossmann-like Domain"/>
    <property type="match status" value="1"/>
</dbReference>
<dbReference type="InterPro" id="IPR001509">
    <property type="entry name" value="Epimerase_deHydtase"/>
</dbReference>
<evidence type="ECO:0000313" key="3">
    <source>
        <dbReference type="Proteomes" id="UP000010798"/>
    </source>
</evidence>
<keyword evidence="3" id="KW-1185">Reference proteome</keyword>
<dbReference type="HOGENOM" id="CLU_007383_1_7_0"/>
<evidence type="ECO:0000313" key="2">
    <source>
        <dbReference type="EMBL" id="AGA24521.1"/>
    </source>
</evidence>
<evidence type="ECO:0000259" key="1">
    <source>
        <dbReference type="Pfam" id="PF01370"/>
    </source>
</evidence>
<dbReference type="RefSeq" id="WP_015243706.1">
    <property type="nucleotide sequence ID" value="NC_019892.1"/>
</dbReference>
<dbReference type="eggNOG" id="COG0451">
    <property type="taxonomic scope" value="Bacteria"/>
</dbReference>
<dbReference type="CDD" id="cd08946">
    <property type="entry name" value="SDR_e"/>
    <property type="match status" value="1"/>
</dbReference>